<dbReference type="Proteomes" id="UP000027600">
    <property type="component" value="Chromosome I"/>
</dbReference>
<dbReference type="EMBL" id="HF545616">
    <property type="protein sequence ID" value="CCO05193.1"/>
    <property type="molecule type" value="Genomic_DNA"/>
</dbReference>
<accession>A0ABM9QH09</accession>
<evidence type="ECO:0000313" key="2">
    <source>
        <dbReference type="Proteomes" id="UP000027600"/>
    </source>
</evidence>
<gene>
    <name evidence="1" type="ORF">RBI_I01491</name>
</gene>
<name>A0ABM9QH09_9FIRM</name>
<proteinExistence type="predicted"/>
<sequence length="44" mass="5321">MSLFISIIDKQTGFKQLQMPKMERFYCFQDFVMVQSYVQSKTFT</sequence>
<organism evidence="1 2">
    <name type="scientific">Ruminococcus bicirculans</name>
    <name type="common">ex Wegman et al. 2014</name>
    <dbReference type="NCBI Taxonomy" id="1160721"/>
    <lineage>
        <taxon>Bacteria</taxon>
        <taxon>Bacillati</taxon>
        <taxon>Bacillota</taxon>
        <taxon>Clostridia</taxon>
        <taxon>Eubacteriales</taxon>
        <taxon>Oscillospiraceae</taxon>
        <taxon>Ruminococcus</taxon>
    </lineage>
</organism>
<reference evidence="1 2" key="1">
    <citation type="journal article" date="2014" name="Int. J. Syst. Evol. Microbiol.">
        <title>Complete genome of a new Firmicutes species belonging to the dominant human colonic microbiota ('Ruminococcus bicirculans') reveals two chromosomes and a selective capacity to utilize plant glucans.</title>
        <authorList>
            <consortium name="NISC Comparative Sequencing Program"/>
            <person name="Wegmann U."/>
            <person name="Louis P."/>
            <person name="Goesmann A."/>
            <person name="Henrissat B."/>
            <person name="Duncan S.H."/>
            <person name="Flint H.J."/>
        </authorList>
    </citation>
    <scope>NUCLEOTIDE SEQUENCE [LARGE SCALE GENOMIC DNA]</scope>
    <source>
        <strain evidence="1 2">80/3</strain>
    </source>
</reference>
<keyword evidence="2" id="KW-1185">Reference proteome</keyword>
<protein>
    <recommendedName>
        <fullName evidence="3">Transposase</fullName>
    </recommendedName>
</protein>
<evidence type="ECO:0008006" key="3">
    <source>
        <dbReference type="Google" id="ProtNLM"/>
    </source>
</evidence>
<evidence type="ECO:0000313" key="1">
    <source>
        <dbReference type="EMBL" id="CCO05193.1"/>
    </source>
</evidence>